<keyword evidence="3" id="KW-1185">Reference proteome</keyword>
<name>A0A0R1VNX7_9LACO</name>
<dbReference type="PANTHER" id="PTHR13355">
    <property type="entry name" value="GLUCOSAMINE 6-PHOSPHATE N-ACETYLTRANSFERASE"/>
    <property type="match status" value="1"/>
</dbReference>
<dbReference type="AlphaFoldDB" id="A0A0R1VNX7"/>
<dbReference type="PROSITE" id="PS51186">
    <property type="entry name" value="GNAT"/>
    <property type="match status" value="1"/>
</dbReference>
<reference evidence="2 3" key="1">
    <citation type="journal article" date="2015" name="Genome Announc.">
        <title>Expanding the biotechnology potential of lactobacilli through comparative genomics of 213 strains and associated genera.</title>
        <authorList>
            <person name="Sun Z."/>
            <person name="Harris H.M."/>
            <person name="McCann A."/>
            <person name="Guo C."/>
            <person name="Argimon S."/>
            <person name="Zhang W."/>
            <person name="Yang X."/>
            <person name="Jeffery I.B."/>
            <person name="Cooney J.C."/>
            <person name="Kagawa T.F."/>
            <person name="Liu W."/>
            <person name="Song Y."/>
            <person name="Salvetti E."/>
            <person name="Wrobel A."/>
            <person name="Rasinkangas P."/>
            <person name="Parkhill J."/>
            <person name="Rea M.C."/>
            <person name="O'Sullivan O."/>
            <person name="Ritari J."/>
            <person name="Douillard F.P."/>
            <person name="Paul Ross R."/>
            <person name="Yang R."/>
            <person name="Briner A.E."/>
            <person name="Felis G.E."/>
            <person name="de Vos W.M."/>
            <person name="Barrangou R."/>
            <person name="Klaenhammer T.R."/>
            <person name="Caufield P.W."/>
            <person name="Cui Y."/>
            <person name="Zhang H."/>
            <person name="O'Toole P.W."/>
        </authorList>
    </citation>
    <scope>NUCLEOTIDE SEQUENCE [LARGE SCALE GENOMIC DNA]</scope>
    <source>
        <strain evidence="2 3">DSM 16045</strain>
    </source>
</reference>
<gene>
    <name evidence="2" type="ORF">FC60_GL000708</name>
</gene>
<comment type="caution">
    <text evidence="2">The sequence shown here is derived from an EMBL/GenBank/DDBJ whole genome shotgun (WGS) entry which is preliminary data.</text>
</comment>
<dbReference type="InterPro" id="IPR016181">
    <property type="entry name" value="Acyl_CoA_acyltransferase"/>
</dbReference>
<dbReference type="Proteomes" id="UP000051739">
    <property type="component" value="Unassembled WGS sequence"/>
</dbReference>
<protein>
    <submittedName>
        <fullName evidence="2">Acetyltransferase</fullName>
    </submittedName>
</protein>
<dbReference type="GO" id="GO:0004343">
    <property type="term" value="F:glucosamine 6-phosphate N-acetyltransferase activity"/>
    <property type="evidence" value="ECO:0007669"/>
    <property type="project" value="TreeGrafter"/>
</dbReference>
<dbReference type="InterPro" id="IPR039143">
    <property type="entry name" value="GNPNAT1-like"/>
</dbReference>
<dbReference type="SUPFAM" id="SSF55729">
    <property type="entry name" value="Acyl-CoA N-acyltransferases (Nat)"/>
    <property type="match status" value="1"/>
</dbReference>
<dbReference type="RefSeq" id="WP_056936601.1">
    <property type="nucleotide sequence ID" value="NZ_AZFN01000002.1"/>
</dbReference>
<organism evidence="2 3">
    <name type="scientific">Limosilactobacillus gastricus DSM 16045</name>
    <dbReference type="NCBI Taxonomy" id="1423749"/>
    <lineage>
        <taxon>Bacteria</taxon>
        <taxon>Bacillati</taxon>
        <taxon>Bacillota</taxon>
        <taxon>Bacilli</taxon>
        <taxon>Lactobacillales</taxon>
        <taxon>Lactobacillaceae</taxon>
        <taxon>Limosilactobacillus</taxon>
    </lineage>
</organism>
<evidence type="ECO:0000259" key="1">
    <source>
        <dbReference type="PROSITE" id="PS51186"/>
    </source>
</evidence>
<keyword evidence="2" id="KW-0808">Transferase</keyword>
<dbReference type="PATRIC" id="fig|1423749.3.peg.712"/>
<dbReference type="CDD" id="cd04301">
    <property type="entry name" value="NAT_SF"/>
    <property type="match status" value="1"/>
</dbReference>
<feature type="domain" description="N-acetyltransferase" evidence="1">
    <location>
        <begin position="6"/>
        <end position="145"/>
    </location>
</feature>
<dbReference type="Gene3D" id="3.40.630.30">
    <property type="match status" value="1"/>
</dbReference>
<dbReference type="InterPro" id="IPR000182">
    <property type="entry name" value="GNAT_dom"/>
</dbReference>
<dbReference type="Pfam" id="PF13673">
    <property type="entry name" value="Acetyltransf_10"/>
    <property type="match status" value="1"/>
</dbReference>
<dbReference type="EMBL" id="AZFN01000002">
    <property type="protein sequence ID" value="KRM03388.1"/>
    <property type="molecule type" value="Genomic_DNA"/>
</dbReference>
<evidence type="ECO:0000313" key="2">
    <source>
        <dbReference type="EMBL" id="KRM03388.1"/>
    </source>
</evidence>
<evidence type="ECO:0000313" key="3">
    <source>
        <dbReference type="Proteomes" id="UP000051739"/>
    </source>
</evidence>
<proteinExistence type="predicted"/>
<sequence length="145" mass="16747">MEWKQKKFNELTTKELFQIYQFRSQVFTVGQNRIYQDPDENDLVATHVFAINNDDVVAYARIFIEDNFVTFGRVATSPSYRGQGLGQQLMDTVMQTIQQNYPKKLIEIHAQDYVEGFYQKFGFTSQGAPVQIAGTPHIKMTHPAM</sequence>
<dbReference type="PANTHER" id="PTHR13355:SF11">
    <property type="entry name" value="GLUCOSAMINE 6-PHOSPHATE N-ACETYLTRANSFERASE"/>
    <property type="match status" value="1"/>
</dbReference>
<accession>A0A0R1VNX7</accession>